<name>A0A9Q3IVZ5_9BASI</name>
<gene>
    <name evidence="1" type="ORF">O181_090724</name>
</gene>
<evidence type="ECO:0000313" key="2">
    <source>
        <dbReference type="Proteomes" id="UP000765509"/>
    </source>
</evidence>
<evidence type="ECO:0000313" key="1">
    <source>
        <dbReference type="EMBL" id="MBW0551009.1"/>
    </source>
</evidence>
<dbReference type="EMBL" id="AVOT02056732">
    <property type="protein sequence ID" value="MBW0551009.1"/>
    <property type="molecule type" value="Genomic_DNA"/>
</dbReference>
<dbReference type="OrthoDB" id="1858323at2759"/>
<dbReference type="Proteomes" id="UP000765509">
    <property type="component" value="Unassembled WGS sequence"/>
</dbReference>
<organism evidence="1 2">
    <name type="scientific">Austropuccinia psidii MF-1</name>
    <dbReference type="NCBI Taxonomy" id="1389203"/>
    <lineage>
        <taxon>Eukaryota</taxon>
        <taxon>Fungi</taxon>
        <taxon>Dikarya</taxon>
        <taxon>Basidiomycota</taxon>
        <taxon>Pucciniomycotina</taxon>
        <taxon>Pucciniomycetes</taxon>
        <taxon>Pucciniales</taxon>
        <taxon>Sphaerophragmiaceae</taxon>
        <taxon>Austropuccinia</taxon>
    </lineage>
</organism>
<reference evidence="1" key="1">
    <citation type="submission" date="2021-03" db="EMBL/GenBank/DDBJ databases">
        <title>Draft genome sequence of rust myrtle Austropuccinia psidii MF-1, a brazilian biotype.</title>
        <authorList>
            <person name="Quecine M.C."/>
            <person name="Pachon D.M.R."/>
            <person name="Bonatelli M.L."/>
            <person name="Correr F.H."/>
            <person name="Franceschini L.M."/>
            <person name="Leite T.F."/>
            <person name="Margarido G.R.A."/>
            <person name="Almeida C.A."/>
            <person name="Ferrarezi J.A."/>
            <person name="Labate C.A."/>
        </authorList>
    </citation>
    <scope>NUCLEOTIDE SEQUENCE</scope>
    <source>
        <strain evidence="1">MF-1</strain>
    </source>
</reference>
<protein>
    <submittedName>
        <fullName evidence="1">Uncharacterized protein</fullName>
    </submittedName>
</protein>
<sequence length="186" mass="21228">MKENWKKLQKKFKNREVLPCLEGTWLPLKEYYVPAWTNHHCHLGVGSTSRVEGDHAMVKLWLQTSTGTLLEVVRALHMAVFTTTKNDPPLLVLRKFQPETKLGPISHTISLWPIRPPSGALWHFSHITLPWPSMAPTIIYGLRPYPAIIGLLGQFPYPQPPGLYLCLWAWGSCVPWPSSLFLGQHF</sequence>
<keyword evidence="2" id="KW-1185">Reference proteome</keyword>
<proteinExistence type="predicted"/>
<dbReference type="AlphaFoldDB" id="A0A9Q3IVZ5"/>
<comment type="caution">
    <text evidence="1">The sequence shown here is derived from an EMBL/GenBank/DDBJ whole genome shotgun (WGS) entry which is preliminary data.</text>
</comment>
<accession>A0A9Q3IVZ5</accession>